<feature type="domain" description="Glycosyltransferase 2-like" evidence="4">
    <location>
        <begin position="5"/>
        <end position="115"/>
    </location>
</feature>
<name>A0A0G1PL72_9BACT</name>
<keyword evidence="3 5" id="KW-0808">Transferase</keyword>
<dbReference type="Pfam" id="PF00535">
    <property type="entry name" value="Glycos_transf_2"/>
    <property type="match status" value="1"/>
</dbReference>
<reference evidence="5 6" key="1">
    <citation type="journal article" date="2015" name="Nature">
        <title>rRNA introns, odd ribosomes, and small enigmatic genomes across a large radiation of phyla.</title>
        <authorList>
            <person name="Brown C.T."/>
            <person name="Hug L.A."/>
            <person name="Thomas B.C."/>
            <person name="Sharon I."/>
            <person name="Castelle C.J."/>
            <person name="Singh A."/>
            <person name="Wilkins M.J."/>
            <person name="Williams K.H."/>
            <person name="Banfield J.F."/>
        </authorList>
    </citation>
    <scope>NUCLEOTIDE SEQUENCE [LARGE SCALE GENOMIC DNA]</scope>
</reference>
<evidence type="ECO:0000313" key="6">
    <source>
        <dbReference type="Proteomes" id="UP000034705"/>
    </source>
</evidence>
<accession>A0A0G1PL72</accession>
<dbReference type="Proteomes" id="UP000034705">
    <property type="component" value="Unassembled WGS sequence"/>
</dbReference>
<dbReference type="CDD" id="cd04186">
    <property type="entry name" value="GT_2_like_c"/>
    <property type="match status" value="1"/>
</dbReference>
<comment type="caution">
    <text evidence="5">The sequence shown here is derived from an EMBL/GenBank/DDBJ whole genome shotgun (WGS) entry which is preliminary data.</text>
</comment>
<dbReference type="EMBL" id="LCMG01000008">
    <property type="protein sequence ID" value="KKU33559.1"/>
    <property type="molecule type" value="Genomic_DNA"/>
</dbReference>
<evidence type="ECO:0000259" key="4">
    <source>
        <dbReference type="Pfam" id="PF00535"/>
    </source>
</evidence>
<organism evidence="5 6">
    <name type="scientific">Candidatus Uhrbacteria bacterium GW2011_GWF2_46_218</name>
    <dbReference type="NCBI Taxonomy" id="1619001"/>
    <lineage>
        <taxon>Bacteria</taxon>
        <taxon>Candidatus Uhriibacteriota</taxon>
    </lineage>
</organism>
<proteinExistence type="inferred from homology"/>
<comment type="similarity">
    <text evidence="1">Belongs to the glycosyltransferase 2 family.</text>
</comment>
<evidence type="ECO:0000256" key="1">
    <source>
        <dbReference type="ARBA" id="ARBA00006739"/>
    </source>
</evidence>
<sequence>MDVFPELCKSLRTQTVQDFRLFIIDNGSSDGIEDFVRAQMPQAVFLRNPKNLGFAAAHNQGIRYAIEHWQEKDLSSCFILIVNQDTIFSPTFVEELLRDTQTHPTVGMWGGTLLRAFREPAGEEGWKETILSDVIDSTGLCASRGCFFWDRGAGEINQGQYRDSQDVFGISGAIAMYRAQALADIRYAQEFFDADFFSYKEDIDLSWRLQRMGWGARFVPGAVAYHHRGMYSKEKLLWWKRWQQRRGQSRIRRYWSLRNHGFLLVKNLGWLEFFAMSPWVIAREFTRFFYVLLFEPRYMKAFIDPWIIFPRLWRKRRLIQRSRRVPRRALLKWFC</sequence>
<dbReference type="Gene3D" id="3.90.550.10">
    <property type="entry name" value="Spore Coat Polysaccharide Biosynthesis Protein SpsA, Chain A"/>
    <property type="match status" value="1"/>
</dbReference>
<dbReference type="SUPFAM" id="SSF53448">
    <property type="entry name" value="Nucleotide-diphospho-sugar transferases"/>
    <property type="match status" value="1"/>
</dbReference>
<evidence type="ECO:0000256" key="3">
    <source>
        <dbReference type="ARBA" id="ARBA00022679"/>
    </source>
</evidence>
<dbReference type="PANTHER" id="PTHR43179">
    <property type="entry name" value="RHAMNOSYLTRANSFERASE WBBL"/>
    <property type="match status" value="1"/>
</dbReference>
<keyword evidence="2" id="KW-0328">Glycosyltransferase</keyword>
<evidence type="ECO:0000313" key="5">
    <source>
        <dbReference type="EMBL" id="KKU33559.1"/>
    </source>
</evidence>
<dbReference type="InterPro" id="IPR001173">
    <property type="entry name" value="Glyco_trans_2-like"/>
</dbReference>
<protein>
    <submittedName>
        <fullName evidence="5">Glycosyl transferase family protein</fullName>
    </submittedName>
</protein>
<evidence type="ECO:0000256" key="2">
    <source>
        <dbReference type="ARBA" id="ARBA00022676"/>
    </source>
</evidence>
<gene>
    <name evidence="5" type="ORF">UX45_C0008G0008</name>
</gene>
<dbReference type="AlphaFoldDB" id="A0A0G1PL72"/>
<dbReference type="InterPro" id="IPR029044">
    <property type="entry name" value="Nucleotide-diphossugar_trans"/>
</dbReference>
<dbReference type="PANTHER" id="PTHR43179:SF12">
    <property type="entry name" value="GALACTOFURANOSYLTRANSFERASE GLFT2"/>
    <property type="match status" value="1"/>
</dbReference>
<dbReference type="GO" id="GO:0016757">
    <property type="term" value="F:glycosyltransferase activity"/>
    <property type="evidence" value="ECO:0007669"/>
    <property type="project" value="UniProtKB-KW"/>
</dbReference>